<gene>
    <name evidence="8" type="ORF">ACFQXB_01520</name>
</gene>
<evidence type="ECO:0000313" key="9">
    <source>
        <dbReference type="Proteomes" id="UP001596516"/>
    </source>
</evidence>
<dbReference type="InterPro" id="IPR015414">
    <property type="entry name" value="TMEM64"/>
</dbReference>
<name>A0ABW2UI10_9RHOB</name>
<sequence>MRHWRKVPLVLLVVAALSAAVLLRDQLDPSLLREHHEALERLRDDHYLVLSLAFVAAYVAIVVCSLPALVATLSGGLLFGLGAGLVLNVTAATIGAALLFLAVRSGLGARCAARLDAHSGRARGIVQRMRENEVQVLLLLRLVPAVPFVVANVLPALVGVGTARFIATTAVGIIPGTAVYTWVGAGLSEVLARGETPNLSILREHHVLGPLLALCLLAALPIAVRLWRGRKAA</sequence>
<protein>
    <recommendedName>
        <fullName evidence="6">TVP38/TMEM64 family membrane protein</fullName>
    </recommendedName>
</protein>
<organism evidence="8 9">
    <name type="scientific">Plastorhodobacter daqingensis</name>
    <dbReference type="NCBI Taxonomy" id="1387281"/>
    <lineage>
        <taxon>Bacteria</taxon>
        <taxon>Pseudomonadati</taxon>
        <taxon>Pseudomonadota</taxon>
        <taxon>Alphaproteobacteria</taxon>
        <taxon>Rhodobacterales</taxon>
        <taxon>Paracoccaceae</taxon>
        <taxon>Plastorhodobacter</taxon>
    </lineage>
</organism>
<evidence type="ECO:0000259" key="7">
    <source>
        <dbReference type="Pfam" id="PF09335"/>
    </source>
</evidence>
<accession>A0ABW2UI10</accession>
<feature type="transmembrane region" description="Helical" evidence="6">
    <location>
        <begin position="165"/>
        <end position="187"/>
    </location>
</feature>
<keyword evidence="4 6" id="KW-1133">Transmembrane helix</keyword>
<comment type="caution">
    <text evidence="8">The sequence shown here is derived from an EMBL/GenBank/DDBJ whole genome shotgun (WGS) entry which is preliminary data.</text>
</comment>
<dbReference type="InterPro" id="IPR032816">
    <property type="entry name" value="VTT_dom"/>
</dbReference>
<keyword evidence="5 6" id="KW-0472">Membrane</keyword>
<comment type="similarity">
    <text evidence="6">Belongs to the TVP38/TMEM64 family.</text>
</comment>
<evidence type="ECO:0000256" key="1">
    <source>
        <dbReference type="ARBA" id="ARBA00004651"/>
    </source>
</evidence>
<dbReference type="Proteomes" id="UP001596516">
    <property type="component" value="Unassembled WGS sequence"/>
</dbReference>
<keyword evidence="2 6" id="KW-1003">Cell membrane</keyword>
<evidence type="ECO:0000256" key="2">
    <source>
        <dbReference type="ARBA" id="ARBA00022475"/>
    </source>
</evidence>
<comment type="subcellular location">
    <subcellularLocation>
        <location evidence="1 6">Cell membrane</location>
        <topology evidence="1 6">Multi-pass membrane protein</topology>
    </subcellularLocation>
</comment>
<evidence type="ECO:0000256" key="6">
    <source>
        <dbReference type="RuleBase" id="RU366058"/>
    </source>
</evidence>
<dbReference type="PANTHER" id="PTHR12677:SF59">
    <property type="entry name" value="GOLGI APPARATUS MEMBRANE PROTEIN TVP38-RELATED"/>
    <property type="match status" value="1"/>
</dbReference>
<reference evidence="9" key="1">
    <citation type="journal article" date="2019" name="Int. J. Syst. Evol. Microbiol.">
        <title>The Global Catalogue of Microorganisms (GCM) 10K type strain sequencing project: providing services to taxonomists for standard genome sequencing and annotation.</title>
        <authorList>
            <consortium name="The Broad Institute Genomics Platform"/>
            <consortium name="The Broad Institute Genome Sequencing Center for Infectious Disease"/>
            <person name="Wu L."/>
            <person name="Ma J."/>
        </authorList>
    </citation>
    <scope>NUCLEOTIDE SEQUENCE [LARGE SCALE GENOMIC DNA]</scope>
    <source>
        <strain evidence="9">CGMCC 1.12750</strain>
    </source>
</reference>
<feature type="domain" description="VTT" evidence="7">
    <location>
        <begin position="67"/>
        <end position="185"/>
    </location>
</feature>
<feature type="transmembrane region" description="Helical" evidence="6">
    <location>
        <begin position="77"/>
        <end position="100"/>
    </location>
</feature>
<evidence type="ECO:0000256" key="5">
    <source>
        <dbReference type="ARBA" id="ARBA00023136"/>
    </source>
</evidence>
<evidence type="ECO:0000256" key="3">
    <source>
        <dbReference type="ARBA" id="ARBA00022692"/>
    </source>
</evidence>
<keyword evidence="9" id="KW-1185">Reference proteome</keyword>
<dbReference type="EMBL" id="JBHTFQ010000001">
    <property type="protein sequence ID" value="MFC7702870.1"/>
    <property type="molecule type" value="Genomic_DNA"/>
</dbReference>
<dbReference type="Pfam" id="PF09335">
    <property type="entry name" value="VTT_dom"/>
    <property type="match status" value="1"/>
</dbReference>
<feature type="transmembrane region" description="Helical" evidence="6">
    <location>
        <begin position="138"/>
        <end position="158"/>
    </location>
</feature>
<keyword evidence="3 6" id="KW-0812">Transmembrane</keyword>
<dbReference type="RefSeq" id="WP_377398041.1">
    <property type="nucleotide sequence ID" value="NZ_JBHTFQ010000001.1"/>
</dbReference>
<proteinExistence type="inferred from homology"/>
<feature type="transmembrane region" description="Helical" evidence="6">
    <location>
        <begin position="207"/>
        <end position="227"/>
    </location>
</feature>
<feature type="transmembrane region" description="Helical" evidence="6">
    <location>
        <begin position="47"/>
        <end position="70"/>
    </location>
</feature>
<evidence type="ECO:0000256" key="4">
    <source>
        <dbReference type="ARBA" id="ARBA00022989"/>
    </source>
</evidence>
<dbReference type="PANTHER" id="PTHR12677">
    <property type="entry name" value="GOLGI APPARATUS MEMBRANE PROTEIN TVP38-RELATED"/>
    <property type="match status" value="1"/>
</dbReference>
<evidence type="ECO:0000313" key="8">
    <source>
        <dbReference type="EMBL" id="MFC7702870.1"/>
    </source>
</evidence>